<protein>
    <recommendedName>
        <fullName evidence="2">DUF3291 domain-containing protein</fullName>
    </recommendedName>
</protein>
<feature type="region of interest" description="Disordered" evidence="1">
    <location>
        <begin position="131"/>
        <end position="163"/>
    </location>
</feature>
<dbReference type="Pfam" id="PF11695">
    <property type="entry name" value="DUF3291"/>
    <property type="match status" value="1"/>
</dbReference>
<evidence type="ECO:0000313" key="3">
    <source>
        <dbReference type="EMBL" id="GIJ68541.1"/>
    </source>
</evidence>
<feature type="domain" description="DUF3291" evidence="2">
    <location>
        <begin position="6"/>
        <end position="140"/>
    </location>
</feature>
<name>A0A8J3ZW64_9ACTN</name>
<comment type="caution">
    <text evidence="3">The sequence shown here is derived from an EMBL/GenBank/DDBJ whole genome shotgun (WGS) entry which is preliminary data.</text>
</comment>
<evidence type="ECO:0000259" key="2">
    <source>
        <dbReference type="Pfam" id="PF11695"/>
    </source>
</evidence>
<dbReference type="SUPFAM" id="SSF54909">
    <property type="entry name" value="Dimeric alpha+beta barrel"/>
    <property type="match status" value="1"/>
</dbReference>
<dbReference type="EMBL" id="BOPH01000043">
    <property type="protein sequence ID" value="GIJ68541.1"/>
    <property type="molecule type" value="Genomic_DNA"/>
</dbReference>
<gene>
    <name evidence="3" type="ORF">Voc01_034580</name>
</gene>
<evidence type="ECO:0000256" key="1">
    <source>
        <dbReference type="SAM" id="MobiDB-lite"/>
    </source>
</evidence>
<dbReference type="Proteomes" id="UP000635606">
    <property type="component" value="Unassembled WGS sequence"/>
</dbReference>
<reference evidence="3" key="1">
    <citation type="submission" date="2021-01" db="EMBL/GenBank/DDBJ databases">
        <title>Whole genome shotgun sequence of Virgisporangium ochraceum NBRC 16418.</title>
        <authorList>
            <person name="Komaki H."/>
            <person name="Tamura T."/>
        </authorList>
    </citation>
    <scope>NUCLEOTIDE SEQUENCE</scope>
    <source>
        <strain evidence="3">NBRC 16418</strain>
    </source>
</reference>
<organism evidence="3 4">
    <name type="scientific">Virgisporangium ochraceum</name>
    <dbReference type="NCBI Taxonomy" id="65505"/>
    <lineage>
        <taxon>Bacteria</taxon>
        <taxon>Bacillati</taxon>
        <taxon>Actinomycetota</taxon>
        <taxon>Actinomycetes</taxon>
        <taxon>Micromonosporales</taxon>
        <taxon>Micromonosporaceae</taxon>
        <taxon>Virgisporangium</taxon>
    </lineage>
</organism>
<accession>A0A8J3ZW64</accession>
<dbReference type="InterPro" id="IPR021708">
    <property type="entry name" value="DUF3291"/>
</dbReference>
<dbReference type="AlphaFoldDB" id="A0A8J3ZW64"/>
<evidence type="ECO:0000313" key="4">
    <source>
        <dbReference type="Proteomes" id="UP000635606"/>
    </source>
</evidence>
<keyword evidence="4" id="KW-1185">Reference proteome</keyword>
<proteinExistence type="predicted"/>
<feature type="compositionally biased region" description="Basic and acidic residues" evidence="1">
    <location>
        <begin position="140"/>
        <end position="163"/>
    </location>
</feature>
<sequence>MVAMLLAQVNVALMRADMDDPRMGGFVAALDPVYRMAEESRGFVWRLRDPGGGHRPATSGGQVVNVSVWRTYRDLHAFVYRSRHGAFVKERQRWFLPTPQPSTALWWVADAARPTLEQALARLAHLRRHGPTPRAFGVRRRFDPSGRTEGRPPVTHAREGRDQ</sequence>
<dbReference type="InterPro" id="IPR011008">
    <property type="entry name" value="Dimeric_a/b-barrel"/>
</dbReference>